<feature type="compositionally biased region" description="Low complexity" evidence="6">
    <location>
        <begin position="443"/>
        <end position="459"/>
    </location>
</feature>
<feature type="transmembrane region" description="Helical" evidence="7">
    <location>
        <begin position="406"/>
        <end position="428"/>
    </location>
</feature>
<reference evidence="9 10" key="1">
    <citation type="submission" date="2019-09" db="EMBL/GenBank/DDBJ databases">
        <title>Genome Sequences of Streptomyces kaniharaensis ATCC 21070.</title>
        <authorList>
            <person name="Zhu W."/>
            <person name="De Crecy-Lagard V."/>
            <person name="Richards N.G."/>
        </authorList>
    </citation>
    <scope>NUCLEOTIDE SEQUENCE [LARGE SCALE GENOMIC DNA]</scope>
    <source>
        <strain evidence="9 10">SF-557</strain>
    </source>
</reference>
<accession>A0A6N7L257</accession>
<evidence type="ECO:0000313" key="9">
    <source>
        <dbReference type="EMBL" id="MQS15863.1"/>
    </source>
</evidence>
<evidence type="ECO:0000256" key="6">
    <source>
        <dbReference type="SAM" id="MobiDB-lite"/>
    </source>
</evidence>
<evidence type="ECO:0000256" key="5">
    <source>
        <dbReference type="PROSITE-ProRule" id="PRU10141"/>
    </source>
</evidence>
<dbReference type="AlphaFoldDB" id="A0A6N7L257"/>
<evidence type="ECO:0000256" key="2">
    <source>
        <dbReference type="ARBA" id="ARBA00022741"/>
    </source>
</evidence>
<protein>
    <submittedName>
        <fullName evidence="9">Protein kinase</fullName>
    </submittedName>
</protein>
<dbReference type="InterPro" id="IPR017441">
    <property type="entry name" value="Protein_kinase_ATP_BS"/>
</dbReference>
<feature type="compositionally biased region" description="Pro residues" evidence="6">
    <location>
        <begin position="356"/>
        <end position="369"/>
    </location>
</feature>
<evidence type="ECO:0000256" key="4">
    <source>
        <dbReference type="ARBA" id="ARBA00022840"/>
    </source>
</evidence>
<evidence type="ECO:0000256" key="7">
    <source>
        <dbReference type="SAM" id="Phobius"/>
    </source>
</evidence>
<organism evidence="9 10">
    <name type="scientific">Streptomyces kaniharaensis</name>
    <dbReference type="NCBI Taxonomy" id="212423"/>
    <lineage>
        <taxon>Bacteria</taxon>
        <taxon>Bacillati</taxon>
        <taxon>Actinomycetota</taxon>
        <taxon>Actinomycetes</taxon>
        <taxon>Kitasatosporales</taxon>
        <taxon>Streptomycetaceae</taxon>
        <taxon>Streptomyces</taxon>
    </lineage>
</organism>
<dbReference type="PROSITE" id="PS00108">
    <property type="entry name" value="PROTEIN_KINASE_ST"/>
    <property type="match status" value="1"/>
</dbReference>
<feature type="region of interest" description="Disordered" evidence="6">
    <location>
        <begin position="304"/>
        <end position="382"/>
    </location>
</feature>
<evidence type="ECO:0000313" key="10">
    <source>
        <dbReference type="Proteomes" id="UP000450000"/>
    </source>
</evidence>
<dbReference type="InterPro" id="IPR011009">
    <property type="entry name" value="Kinase-like_dom_sf"/>
</dbReference>
<dbReference type="GO" id="GO:0004674">
    <property type="term" value="F:protein serine/threonine kinase activity"/>
    <property type="evidence" value="ECO:0007669"/>
    <property type="project" value="TreeGrafter"/>
</dbReference>
<dbReference type="Proteomes" id="UP000450000">
    <property type="component" value="Unassembled WGS sequence"/>
</dbReference>
<feature type="compositionally biased region" description="Low complexity" evidence="6">
    <location>
        <begin position="307"/>
        <end position="331"/>
    </location>
</feature>
<keyword evidence="7" id="KW-0812">Transmembrane</keyword>
<dbReference type="GO" id="GO:0005524">
    <property type="term" value="F:ATP binding"/>
    <property type="evidence" value="ECO:0007669"/>
    <property type="project" value="UniProtKB-UniRule"/>
</dbReference>
<dbReference type="OrthoDB" id="9762169at2"/>
<keyword evidence="1" id="KW-0808">Transferase</keyword>
<dbReference type="PROSITE" id="PS00107">
    <property type="entry name" value="PROTEIN_KINASE_ATP"/>
    <property type="match status" value="1"/>
</dbReference>
<dbReference type="CDD" id="cd14014">
    <property type="entry name" value="STKc_PknB_like"/>
    <property type="match status" value="1"/>
</dbReference>
<keyword evidence="10" id="KW-1185">Reference proteome</keyword>
<dbReference type="Gene3D" id="1.10.510.10">
    <property type="entry name" value="Transferase(Phosphotransferase) domain 1"/>
    <property type="match status" value="1"/>
</dbReference>
<proteinExistence type="predicted"/>
<evidence type="ECO:0000259" key="8">
    <source>
        <dbReference type="PROSITE" id="PS50011"/>
    </source>
</evidence>
<dbReference type="SMART" id="SM00220">
    <property type="entry name" value="S_TKc"/>
    <property type="match status" value="1"/>
</dbReference>
<keyword evidence="7" id="KW-1133">Transmembrane helix</keyword>
<dbReference type="InterPro" id="IPR000719">
    <property type="entry name" value="Prot_kinase_dom"/>
</dbReference>
<keyword evidence="4 5" id="KW-0067">ATP-binding</keyword>
<feature type="binding site" evidence="5">
    <location>
        <position position="43"/>
    </location>
    <ligand>
        <name>ATP</name>
        <dbReference type="ChEBI" id="CHEBI:30616"/>
    </ligand>
</feature>
<keyword evidence="2 5" id="KW-0547">Nucleotide-binding</keyword>
<gene>
    <name evidence="9" type="ORF">F7Q99_27275</name>
</gene>
<evidence type="ECO:0000256" key="3">
    <source>
        <dbReference type="ARBA" id="ARBA00022777"/>
    </source>
</evidence>
<dbReference type="Gene3D" id="3.30.200.20">
    <property type="entry name" value="Phosphorylase Kinase, domain 1"/>
    <property type="match status" value="1"/>
</dbReference>
<dbReference type="EMBL" id="WBOF01000001">
    <property type="protein sequence ID" value="MQS15863.1"/>
    <property type="molecule type" value="Genomic_DNA"/>
</dbReference>
<dbReference type="PROSITE" id="PS50011">
    <property type="entry name" value="PROTEIN_KINASE_DOM"/>
    <property type="match status" value="1"/>
</dbReference>
<dbReference type="SUPFAM" id="SSF56112">
    <property type="entry name" value="Protein kinase-like (PK-like)"/>
    <property type="match status" value="1"/>
</dbReference>
<dbReference type="PANTHER" id="PTHR43289">
    <property type="entry name" value="MITOGEN-ACTIVATED PROTEIN KINASE KINASE KINASE 20-RELATED"/>
    <property type="match status" value="1"/>
</dbReference>
<feature type="domain" description="Protein kinase" evidence="8">
    <location>
        <begin position="15"/>
        <end position="265"/>
    </location>
</feature>
<sequence length="606" mass="62480">MQPLAADDPRQVGEYRLLRQLGAGGMGRVYLGRTTGGRTVAVKVVRRDLAGDPEFRARFRQEVAAARRVGGTWTAPVLDADTEGGHPWVATGYVAGPALTAAVREFGPLPEPAVRTLGVGLAEALTHVHGLGLVHRDVKPSNVLLTLDGPRLIDFGITRALDASTVLTQSGQVFGSPGFMSPEQANGLPAGPASDVFSLGAVLAYAATGTMPFGSGVSAPVLLYRVLHEEPDLSGLAGPLRSLVRDCLARDPSVRPTPGRLRERLDGDAAAAARLGHGNWLPAALAAAVGRSAVQLLDLEGEREAGEGTAAADGAAAPAPETAAGTRAPTRSRTVAEAAKAVPDGGAPGVPGAPGFQPPAPPGFDPPTVAPVGPVGPYTPTPFPTPSLPATVPGYGPYPQRPRSRWAYGALAAVLAVVLLLGGGYLLIERLRENDRQAAASNPGQTAPAGGRTAPAAPASKHPEPTGDGSDPTDDSPAPGASPTEPGAGIIPAKFLGTWVGERKAANGDVTTVTLTIVQSAPSEEKSRIRAETPKTGTWCEGAWTLTEANESQVSYASRATGSSPGDTCLADRSIYRLVTMQSDGTLHYSMDLLKPNQFMVLRKKD</sequence>
<comment type="caution">
    <text evidence="9">The sequence shown here is derived from an EMBL/GenBank/DDBJ whole genome shotgun (WGS) entry which is preliminary data.</text>
</comment>
<name>A0A6N7L257_9ACTN</name>
<dbReference type="RefSeq" id="WP_153465593.1">
    <property type="nucleotide sequence ID" value="NZ_WBOF01000001.1"/>
</dbReference>
<feature type="region of interest" description="Disordered" evidence="6">
    <location>
        <begin position="437"/>
        <end position="490"/>
    </location>
</feature>
<dbReference type="Pfam" id="PF00069">
    <property type="entry name" value="Pkinase"/>
    <property type="match status" value="1"/>
</dbReference>
<keyword evidence="3 9" id="KW-0418">Kinase</keyword>
<evidence type="ECO:0000256" key="1">
    <source>
        <dbReference type="ARBA" id="ARBA00022679"/>
    </source>
</evidence>
<keyword evidence="7" id="KW-0472">Membrane</keyword>
<dbReference type="InterPro" id="IPR008271">
    <property type="entry name" value="Ser/Thr_kinase_AS"/>
</dbReference>
<dbReference type="PANTHER" id="PTHR43289:SF34">
    <property type="entry name" value="SERINE_THREONINE-PROTEIN KINASE YBDM-RELATED"/>
    <property type="match status" value="1"/>
</dbReference>